<sequence length="148" mass="17456">MEIYEYARIIASVATAIGVGIAAWQIRRNAEQTKTSFEDSLNREYRELMRSIPLKALIGEDVTKHEKEMAKEAIYNYLDFSNQQIYLRKQKRIRKSTWQEWQEGMKINLTLPLFAHLTQMVFARLPHIFSELRKVRESGFNTDPADWS</sequence>
<evidence type="ECO:0008006" key="4">
    <source>
        <dbReference type="Google" id="ProtNLM"/>
    </source>
</evidence>
<keyword evidence="1" id="KW-1133">Transmembrane helix</keyword>
<dbReference type="RefSeq" id="WP_046860646.1">
    <property type="nucleotide sequence ID" value="NZ_CP011412.1"/>
</dbReference>
<name>A0A0F7K3C5_9GAMM</name>
<keyword evidence="3" id="KW-1185">Reference proteome</keyword>
<protein>
    <recommendedName>
        <fullName evidence="4">DUF4760 domain-containing protein</fullName>
    </recommendedName>
</protein>
<gene>
    <name evidence="2" type="ORF">AAY24_16770</name>
</gene>
<dbReference type="Proteomes" id="UP000034410">
    <property type="component" value="Chromosome"/>
</dbReference>
<keyword evidence="1" id="KW-0472">Membrane</keyword>
<evidence type="ECO:0000313" key="3">
    <source>
        <dbReference type="Proteomes" id="UP000034410"/>
    </source>
</evidence>
<evidence type="ECO:0000256" key="1">
    <source>
        <dbReference type="SAM" id="Phobius"/>
    </source>
</evidence>
<evidence type="ECO:0000313" key="2">
    <source>
        <dbReference type="EMBL" id="AKH21725.1"/>
    </source>
</evidence>
<proteinExistence type="predicted"/>
<feature type="transmembrane region" description="Helical" evidence="1">
    <location>
        <begin position="6"/>
        <end position="24"/>
    </location>
</feature>
<keyword evidence="1" id="KW-0812">Transmembrane</keyword>
<dbReference type="EMBL" id="CP011412">
    <property type="protein sequence ID" value="AKH21725.1"/>
    <property type="molecule type" value="Genomic_DNA"/>
</dbReference>
<dbReference type="KEGG" id="seds:AAY24_16770"/>
<dbReference type="AlphaFoldDB" id="A0A0F7K3C5"/>
<accession>A0A0F7K3C5</accession>
<organism evidence="2 3">
    <name type="scientific">Sedimenticola thiotaurini</name>
    <dbReference type="NCBI Taxonomy" id="1543721"/>
    <lineage>
        <taxon>Bacteria</taxon>
        <taxon>Pseudomonadati</taxon>
        <taxon>Pseudomonadota</taxon>
        <taxon>Gammaproteobacteria</taxon>
        <taxon>Chromatiales</taxon>
        <taxon>Sedimenticolaceae</taxon>
        <taxon>Sedimenticola</taxon>
    </lineage>
</organism>
<reference evidence="2 3" key="1">
    <citation type="journal article" date="2015" name="Genome Announc.">
        <title>Complete Genome Sequence of Sedimenticola thiotaurini Strain SIP-G1, a Polyphosphate- and Polyhydroxyalkanoate-Accumulating Sulfur-Oxidizing Gammaproteobacterium Isolated from Salt Marsh Sediments.</title>
        <authorList>
            <person name="Flood B.E."/>
            <person name="Jones D.S."/>
            <person name="Bailey J.V."/>
        </authorList>
    </citation>
    <scope>NUCLEOTIDE SEQUENCE [LARGE SCALE GENOMIC DNA]</scope>
    <source>
        <strain evidence="2 3">SIP-G1</strain>
    </source>
</reference>